<feature type="domain" description="Carboxylesterase type B" evidence="6">
    <location>
        <begin position="5"/>
        <end position="345"/>
    </location>
</feature>
<dbReference type="PANTHER" id="PTHR11559">
    <property type="entry name" value="CARBOXYLESTERASE"/>
    <property type="match status" value="1"/>
</dbReference>
<dbReference type="Gene3D" id="3.40.50.1820">
    <property type="entry name" value="alpha/beta hydrolase"/>
    <property type="match status" value="1"/>
</dbReference>
<comment type="similarity">
    <text evidence="1 5">Belongs to the type-B carboxylesterase/lipase family.</text>
</comment>
<dbReference type="InterPro" id="IPR019826">
    <property type="entry name" value="Carboxylesterase_B_AS"/>
</dbReference>
<dbReference type="OMA" id="IISEECN"/>
<dbReference type="InterPro" id="IPR050309">
    <property type="entry name" value="Type-B_Carboxylest/Lipase"/>
</dbReference>
<dbReference type="Pfam" id="PF00135">
    <property type="entry name" value="COesterase"/>
    <property type="match status" value="1"/>
</dbReference>
<name>A0A915HRE1_ROMCU</name>
<dbReference type="Proteomes" id="UP000887565">
    <property type="component" value="Unplaced"/>
</dbReference>
<dbReference type="InterPro" id="IPR002018">
    <property type="entry name" value="CarbesteraseB"/>
</dbReference>
<proteinExistence type="inferred from homology"/>
<dbReference type="AlphaFoldDB" id="A0A915HRE1"/>
<reference evidence="8" key="1">
    <citation type="submission" date="2022-11" db="UniProtKB">
        <authorList>
            <consortium name="WormBaseParasite"/>
        </authorList>
    </citation>
    <scope>IDENTIFICATION</scope>
</reference>
<comment type="similarity">
    <text evidence="2">Belongs to the 'GDXG' lipolytic enzyme family.</text>
</comment>
<evidence type="ECO:0000256" key="4">
    <source>
        <dbReference type="ARBA" id="ARBA00022801"/>
    </source>
</evidence>
<protein>
    <recommendedName>
        <fullName evidence="5">Carboxylic ester hydrolase</fullName>
        <ecNumber evidence="5">3.1.1.-</ecNumber>
    </recommendedName>
</protein>
<dbReference type="SUPFAM" id="SSF53474">
    <property type="entry name" value="alpha/beta-Hydrolases"/>
    <property type="match status" value="1"/>
</dbReference>
<dbReference type="PROSITE" id="PS00941">
    <property type="entry name" value="CARBOXYLESTERASE_B_2"/>
    <property type="match status" value="1"/>
</dbReference>
<dbReference type="InterPro" id="IPR029058">
    <property type="entry name" value="AB_hydrolase_fold"/>
</dbReference>
<dbReference type="GO" id="GO:0052689">
    <property type="term" value="F:carboxylic ester hydrolase activity"/>
    <property type="evidence" value="ECO:0007669"/>
    <property type="project" value="UniProtKB-KW"/>
</dbReference>
<keyword evidence="7" id="KW-1185">Reference proteome</keyword>
<evidence type="ECO:0000256" key="1">
    <source>
        <dbReference type="ARBA" id="ARBA00005964"/>
    </source>
</evidence>
<evidence type="ECO:0000313" key="8">
    <source>
        <dbReference type="WBParaSite" id="nRc.2.0.1.t04091-RA"/>
    </source>
</evidence>
<keyword evidence="3" id="KW-0719">Serine esterase</keyword>
<evidence type="ECO:0000256" key="5">
    <source>
        <dbReference type="RuleBase" id="RU361235"/>
    </source>
</evidence>
<evidence type="ECO:0000256" key="3">
    <source>
        <dbReference type="ARBA" id="ARBA00022487"/>
    </source>
</evidence>
<dbReference type="WBParaSite" id="nRc.2.0.1.t04091-RA">
    <property type="protein sequence ID" value="nRc.2.0.1.t04091-RA"/>
    <property type="gene ID" value="nRc.2.0.1.g04091"/>
</dbReference>
<dbReference type="PROSITE" id="PS01173">
    <property type="entry name" value="LIPASE_GDXG_HIS"/>
    <property type="match status" value="1"/>
</dbReference>
<evidence type="ECO:0000259" key="6">
    <source>
        <dbReference type="Pfam" id="PF00135"/>
    </source>
</evidence>
<accession>A0A915HRE1</accession>
<evidence type="ECO:0000256" key="2">
    <source>
        <dbReference type="ARBA" id="ARBA00010515"/>
    </source>
</evidence>
<dbReference type="EC" id="3.1.1.-" evidence="5"/>
<dbReference type="PROSITE" id="PS00122">
    <property type="entry name" value="CARBOXYLESTERASE_B_1"/>
    <property type="match status" value="1"/>
</dbReference>
<keyword evidence="4 5" id="KW-0378">Hydrolase</keyword>
<dbReference type="InterPro" id="IPR019819">
    <property type="entry name" value="Carboxylesterase_B_CS"/>
</dbReference>
<dbReference type="InterPro" id="IPR002168">
    <property type="entry name" value="Lipase_GDXG_HIS_AS"/>
</dbReference>
<evidence type="ECO:0000313" key="7">
    <source>
        <dbReference type="Proteomes" id="UP000887565"/>
    </source>
</evidence>
<sequence length="398" mass="45174">MPQAKKPLPKQPWSTSRSATKFEPACLQFMDFHHDDKFSRKSMARESEDCLYLNVFAPHTNNTPAQKYPVLVWIHGGSFLAGSGDTGMDPMIILKRLVSKDVILVTMNYRLGALGFFSSISPDLRGNLGLWDQIEALKWIQQNIGYFGGDNTKVTLIGESAGAASVSLLAISPVVRGLDLAHRAIIMSGSSGAGWALERRQKHEYDIENLYEYFACEKLFNRDDLANIFRGQDVTLDGKDHCNLMFKPLQCSQSDTVHDLLKCFREKANFSDPYFRKAFAVELGVSKPIVDDEIIPYNVEDLLRKNAKIPIMIGVAEDEWGAKKLIYYSFKAYKNITNETIRQKIWGILEQSYRPSIYSPLSNRTMDLLIDAIVHYYIGSRWSNKVIEMKDFGEVLQN</sequence>
<organism evidence="7 8">
    <name type="scientific">Romanomermis culicivorax</name>
    <name type="common">Nematode worm</name>
    <dbReference type="NCBI Taxonomy" id="13658"/>
    <lineage>
        <taxon>Eukaryota</taxon>
        <taxon>Metazoa</taxon>
        <taxon>Ecdysozoa</taxon>
        <taxon>Nematoda</taxon>
        <taxon>Enoplea</taxon>
        <taxon>Dorylaimia</taxon>
        <taxon>Mermithida</taxon>
        <taxon>Mermithoidea</taxon>
        <taxon>Mermithidae</taxon>
        <taxon>Romanomermis</taxon>
    </lineage>
</organism>